<accession>A0A9P0GC19</accession>
<protein>
    <submittedName>
        <fullName evidence="2">Uncharacterized protein</fullName>
    </submittedName>
</protein>
<gene>
    <name evidence="2" type="ORF">PSYICH_LOCUS5184</name>
</gene>
<dbReference type="AlphaFoldDB" id="A0A9P0GC19"/>
<evidence type="ECO:0000256" key="1">
    <source>
        <dbReference type="SAM" id="MobiDB-lite"/>
    </source>
</evidence>
<reference evidence="2" key="1">
    <citation type="submission" date="2022-01" db="EMBL/GenBank/DDBJ databases">
        <authorList>
            <person name="King R."/>
        </authorList>
    </citation>
    <scope>NUCLEOTIDE SEQUENCE</scope>
</reference>
<keyword evidence="3" id="KW-1185">Reference proteome</keyword>
<evidence type="ECO:0000313" key="2">
    <source>
        <dbReference type="EMBL" id="CAH1104375.1"/>
    </source>
</evidence>
<dbReference type="EMBL" id="OV651828">
    <property type="protein sequence ID" value="CAH1104375.1"/>
    <property type="molecule type" value="Genomic_DNA"/>
</dbReference>
<evidence type="ECO:0000313" key="3">
    <source>
        <dbReference type="Proteomes" id="UP001153636"/>
    </source>
</evidence>
<organism evidence="2 3">
    <name type="scientific">Psylliodes chrysocephalus</name>
    <dbReference type="NCBI Taxonomy" id="3402493"/>
    <lineage>
        <taxon>Eukaryota</taxon>
        <taxon>Metazoa</taxon>
        <taxon>Ecdysozoa</taxon>
        <taxon>Arthropoda</taxon>
        <taxon>Hexapoda</taxon>
        <taxon>Insecta</taxon>
        <taxon>Pterygota</taxon>
        <taxon>Neoptera</taxon>
        <taxon>Endopterygota</taxon>
        <taxon>Coleoptera</taxon>
        <taxon>Polyphaga</taxon>
        <taxon>Cucujiformia</taxon>
        <taxon>Chrysomeloidea</taxon>
        <taxon>Chrysomelidae</taxon>
        <taxon>Galerucinae</taxon>
        <taxon>Alticini</taxon>
        <taxon>Psylliodes</taxon>
    </lineage>
</organism>
<name>A0A9P0GC19_9CUCU</name>
<proteinExistence type="predicted"/>
<dbReference type="Proteomes" id="UP001153636">
    <property type="component" value="Chromosome 16"/>
</dbReference>
<sequence length="391" mass="44915">MAKPVCSKSADMVELPKISVLNQKVIGQGVLSDKTCQMDSENNMEKVLKNRFVNQKDNVSQTAKIPCQYQIISKSEDKYQTNSFVSKESDPSDNEVSGVTELIDIEENDSDIENVDDDRDADFVLEGEESDKNEPFSDSNDSDNKPFINKVLSKRCKLLSPDMENNNSMQQTKKEKYEELMKKKKSKGEEYITRKGIVKPAKEFELDQFLAGRIKFSKKKVERKSQDTKTRKRKNRDITVSYFATLSGTEIKICKTMSQKVHSITRGKIDFIVQKKPEVSHGNSYRKLSGATSVFVKRDATELGQNIRWHDIKVLRFLKDLGFGIIKVKYLHDEDEQFTRLNIKRRGKHDSELKPIYSGPKSINPKKKESLDIDPFYKNLNVNESTIEDII</sequence>
<feature type="region of interest" description="Disordered" evidence="1">
    <location>
        <begin position="126"/>
        <end position="147"/>
    </location>
</feature>